<evidence type="ECO:0000256" key="1">
    <source>
        <dbReference type="ARBA" id="ARBA00022553"/>
    </source>
</evidence>
<comment type="caution">
    <text evidence="4">The sequence shown here is derived from an EMBL/GenBank/DDBJ whole genome shotgun (WGS) entry which is preliminary data.</text>
</comment>
<evidence type="ECO:0000259" key="3">
    <source>
        <dbReference type="PROSITE" id="PS50110"/>
    </source>
</evidence>
<dbReference type="PANTHER" id="PTHR44591">
    <property type="entry name" value="STRESS RESPONSE REGULATOR PROTEIN 1"/>
    <property type="match status" value="1"/>
</dbReference>
<dbReference type="EMBL" id="WWCT01000023">
    <property type="protein sequence ID" value="MYN29488.1"/>
    <property type="molecule type" value="Genomic_DNA"/>
</dbReference>
<evidence type="ECO:0000313" key="4">
    <source>
        <dbReference type="EMBL" id="MYN29488.1"/>
    </source>
</evidence>
<dbReference type="PROSITE" id="PS50110">
    <property type="entry name" value="RESPONSE_REGULATORY"/>
    <property type="match status" value="1"/>
</dbReference>
<keyword evidence="5" id="KW-1185">Reference proteome</keyword>
<evidence type="ECO:0000256" key="2">
    <source>
        <dbReference type="PROSITE-ProRule" id="PRU00169"/>
    </source>
</evidence>
<evidence type="ECO:0000313" key="5">
    <source>
        <dbReference type="Proteomes" id="UP000642144"/>
    </source>
</evidence>
<proteinExistence type="predicted"/>
<dbReference type="SUPFAM" id="SSF52172">
    <property type="entry name" value="CheY-like"/>
    <property type="match status" value="1"/>
</dbReference>
<sequence>MASQFAPKRILVVDDNRDAADLTAQLLELHGHQAVVAYGGKQGVEIALKYGPDVVLLDLGMPEMDGFAVASALRKVRSLDQLVVIAYSAWGDPETRQRVRESGFDGHTVKPAKFDVLLNLVTNTRRAS</sequence>
<dbReference type="Gene3D" id="3.40.50.2300">
    <property type="match status" value="1"/>
</dbReference>
<reference evidence="4 5" key="1">
    <citation type="submission" date="2019-12" db="EMBL/GenBank/DDBJ databases">
        <title>Novel species isolated from a subtropical stream in China.</title>
        <authorList>
            <person name="Lu H."/>
        </authorList>
    </citation>
    <scope>NUCLEOTIDE SEQUENCE [LARGE SCALE GENOMIC DNA]</scope>
    <source>
        <strain evidence="4 5">CY42W</strain>
    </source>
</reference>
<name>A0ABW9W6Z3_9BURK</name>
<dbReference type="InterPro" id="IPR011006">
    <property type="entry name" value="CheY-like_superfamily"/>
</dbReference>
<accession>A0ABW9W6Z3</accession>
<dbReference type="RefSeq" id="WP_161057248.1">
    <property type="nucleotide sequence ID" value="NZ_WWCT01000023.1"/>
</dbReference>
<protein>
    <submittedName>
        <fullName evidence="4">Response regulator</fullName>
    </submittedName>
</protein>
<dbReference type="Proteomes" id="UP000642144">
    <property type="component" value="Unassembled WGS sequence"/>
</dbReference>
<keyword evidence="1 2" id="KW-0597">Phosphoprotein</keyword>
<dbReference type="InterPro" id="IPR050595">
    <property type="entry name" value="Bact_response_regulator"/>
</dbReference>
<dbReference type="SMART" id="SM00448">
    <property type="entry name" value="REC"/>
    <property type="match status" value="1"/>
</dbReference>
<dbReference type="Pfam" id="PF00072">
    <property type="entry name" value="Response_reg"/>
    <property type="match status" value="1"/>
</dbReference>
<feature type="modified residue" description="4-aspartylphosphate" evidence="2">
    <location>
        <position position="58"/>
    </location>
</feature>
<organism evidence="4 5">
    <name type="scientific">Duganella levis</name>
    <dbReference type="NCBI Taxonomy" id="2692169"/>
    <lineage>
        <taxon>Bacteria</taxon>
        <taxon>Pseudomonadati</taxon>
        <taxon>Pseudomonadota</taxon>
        <taxon>Betaproteobacteria</taxon>
        <taxon>Burkholderiales</taxon>
        <taxon>Oxalobacteraceae</taxon>
        <taxon>Telluria group</taxon>
        <taxon>Duganella</taxon>
    </lineage>
</organism>
<gene>
    <name evidence="4" type="ORF">GTP69_24105</name>
</gene>
<feature type="domain" description="Response regulatory" evidence="3">
    <location>
        <begin position="9"/>
        <end position="125"/>
    </location>
</feature>
<dbReference type="PANTHER" id="PTHR44591:SF3">
    <property type="entry name" value="RESPONSE REGULATORY DOMAIN-CONTAINING PROTEIN"/>
    <property type="match status" value="1"/>
</dbReference>
<dbReference type="InterPro" id="IPR001789">
    <property type="entry name" value="Sig_transdc_resp-reg_receiver"/>
</dbReference>